<evidence type="ECO:0000313" key="2">
    <source>
        <dbReference type="Proteomes" id="UP001223520"/>
    </source>
</evidence>
<protein>
    <submittedName>
        <fullName evidence="1">Uncharacterized protein</fullName>
    </submittedName>
</protein>
<dbReference type="EMBL" id="CP124543">
    <property type="protein sequence ID" value="WGV23391.1"/>
    <property type="molecule type" value="Genomic_DNA"/>
</dbReference>
<gene>
    <name evidence="1" type="ORF">QI031_16320</name>
</gene>
<organism evidence="1 2">
    <name type="scientific">Halotia branconii CENA392</name>
    <dbReference type="NCBI Taxonomy" id="1539056"/>
    <lineage>
        <taxon>Bacteria</taxon>
        <taxon>Bacillati</taxon>
        <taxon>Cyanobacteriota</taxon>
        <taxon>Cyanophyceae</taxon>
        <taxon>Nostocales</taxon>
        <taxon>Nodulariaceae</taxon>
        <taxon>Halotia</taxon>
    </lineage>
</organism>
<dbReference type="Proteomes" id="UP001223520">
    <property type="component" value="Chromosome"/>
</dbReference>
<accession>A0AAJ6NN00</accession>
<keyword evidence="2" id="KW-1185">Reference proteome</keyword>
<dbReference type="AlphaFoldDB" id="A0AAJ6NN00"/>
<proteinExistence type="predicted"/>
<evidence type="ECO:0000313" key="1">
    <source>
        <dbReference type="EMBL" id="WGV23391.1"/>
    </source>
</evidence>
<dbReference type="KEGG" id="hbq:QI031_16320"/>
<name>A0AAJ6NN00_9CYAN</name>
<reference evidence="1 2" key="1">
    <citation type="journal article" date="2023" name="Limnol Oceanogr Lett">
        <title>Environmental adaptations by the intertidal Antarctic cyanobacterium Halotia branconii CENA392 as revealed using long-read genome sequencing.</title>
        <authorList>
            <person name="Dextro R.B."/>
            <person name="Delbaje E."/>
            <person name="Freitas P.N.N."/>
            <person name="Geraldes V."/>
            <person name="Pinto E."/>
            <person name="Long P.F."/>
            <person name="Fiore M.F."/>
        </authorList>
    </citation>
    <scope>NUCLEOTIDE SEQUENCE [LARGE SCALE GENOMIC DNA]</scope>
    <source>
        <strain evidence="1 2">CENA392</strain>
    </source>
</reference>
<sequence length="48" mass="5169">MIVEDVNNDTLILRHVSHEDTSTYPITAVREKVGENGSPSSAKAAVTD</sequence>
<dbReference type="RefSeq" id="WP_281480717.1">
    <property type="nucleotide sequence ID" value="NZ_CP124543.1"/>
</dbReference>